<evidence type="ECO:0000313" key="9">
    <source>
        <dbReference type="Proteomes" id="UP001445076"/>
    </source>
</evidence>
<comment type="similarity">
    <text evidence="2">Belongs to the acyl-CoA dehydrogenase family.</text>
</comment>
<dbReference type="InterPro" id="IPR013786">
    <property type="entry name" value="AcylCoA_DH/ox_N"/>
</dbReference>
<evidence type="ECO:0000256" key="6">
    <source>
        <dbReference type="PIRSR" id="PIRSR601834-1"/>
    </source>
</evidence>
<dbReference type="Gene3D" id="2.40.110.10">
    <property type="entry name" value="Butyryl-CoA Dehydrogenase, subunit A, domain 2"/>
    <property type="match status" value="1"/>
</dbReference>
<feature type="binding site" evidence="6">
    <location>
        <position position="527"/>
    </location>
    <ligand>
        <name>FAD</name>
        <dbReference type="ChEBI" id="CHEBI:57692"/>
    </ligand>
</feature>
<keyword evidence="5" id="KW-0560">Oxidoreductase</keyword>
<dbReference type="Pfam" id="PF00441">
    <property type="entry name" value="Acyl-CoA_dh_1"/>
    <property type="match status" value="1"/>
</dbReference>
<dbReference type="InterPro" id="IPR017927">
    <property type="entry name" value="FAD-bd_FR_type"/>
</dbReference>
<dbReference type="InterPro" id="IPR009075">
    <property type="entry name" value="AcylCo_DH/oxidase_C"/>
</dbReference>
<dbReference type="PROSITE" id="PS51384">
    <property type="entry name" value="FAD_FR"/>
    <property type="match status" value="1"/>
</dbReference>
<dbReference type="InterPro" id="IPR001433">
    <property type="entry name" value="OxRdtase_FAD/NAD-bd"/>
</dbReference>
<dbReference type="Gene3D" id="1.20.140.10">
    <property type="entry name" value="Butyryl-CoA Dehydrogenase, subunit A, domain 3"/>
    <property type="match status" value="1"/>
</dbReference>
<evidence type="ECO:0000256" key="5">
    <source>
        <dbReference type="ARBA" id="ARBA00023002"/>
    </source>
</evidence>
<dbReference type="PRINTS" id="PR00406">
    <property type="entry name" value="CYTB5RDTASE"/>
</dbReference>
<feature type="binding site" evidence="6">
    <location>
        <position position="510"/>
    </location>
    <ligand>
        <name>FAD</name>
        <dbReference type="ChEBI" id="CHEBI:57692"/>
    </ligand>
</feature>
<proteinExistence type="inferred from homology"/>
<dbReference type="Pfam" id="PF00970">
    <property type="entry name" value="FAD_binding_6"/>
    <property type="match status" value="1"/>
</dbReference>
<dbReference type="InterPro" id="IPR017938">
    <property type="entry name" value="Riboflavin_synthase-like_b-brl"/>
</dbReference>
<evidence type="ECO:0000256" key="1">
    <source>
        <dbReference type="ARBA" id="ARBA00001974"/>
    </source>
</evidence>
<dbReference type="SUPFAM" id="SSF47203">
    <property type="entry name" value="Acyl-CoA dehydrogenase C-terminal domain-like"/>
    <property type="match status" value="1"/>
</dbReference>
<keyword evidence="9" id="KW-1185">Reference proteome</keyword>
<keyword evidence="4 6" id="KW-0274">FAD</keyword>
<dbReference type="InterPro" id="IPR008333">
    <property type="entry name" value="Cbr1-like_FAD-bd_dom"/>
</dbReference>
<dbReference type="SUPFAM" id="SSF63380">
    <property type="entry name" value="Riboflavin synthase domain-like"/>
    <property type="match status" value="1"/>
</dbReference>
<comment type="cofactor">
    <cofactor evidence="1 6">
        <name>FAD</name>
        <dbReference type="ChEBI" id="CHEBI:57692"/>
    </cofactor>
</comment>
<dbReference type="Gene3D" id="1.10.540.10">
    <property type="entry name" value="Acyl-CoA dehydrogenase/oxidase, N-terminal domain"/>
    <property type="match status" value="1"/>
</dbReference>
<dbReference type="InterPro" id="IPR037069">
    <property type="entry name" value="AcylCoA_DH/ox_N_sf"/>
</dbReference>
<dbReference type="InterPro" id="IPR001834">
    <property type="entry name" value="CBR-like"/>
</dbReference>
<dbReference type="SUPFAM" id="SSF56645">
    <property type="entry name" value="Acyl-CoA dehydrogenase NM domain-like"/>
    <property type="match status" value="1"/>
</dbReference>
<dbReference type="AlphaFoldDB" id="A0AAW0WJR5"/>
<dbReference type="Pfam" id="PF02771">
    <property type="entry name" value="Acyl-CoA_dh_N"/>
    <property type="match status" value="1"/>
</dbReference>
<keyword evidence="3 6" id="KW-0285">Flavoprotein</keyword>
<accession>A0AAW0WJR5</accession>
<dbReference type="PANTHER" id="PTHR19370">
    <property type="entry name" value="NADH-CYTOCHROME B5 REDUCTASE"/>
    <property type="match status" value="1"/>
</dbReference>
<feature type="binding site" evidence="6">
    <location>
        <position position="536"/>
    </location>
    <ligand>
        <name>FAD</name>
        <dbReference type="ChEBI" id="CHEBI:57692"/>
    </ligand>
</feature>
<feature type="domain" description="FAD-binding FR-type" evidence="7">
    <location>
        <begin position="458"/>
        <end position="561"/>
    </location>
</feature>
<feature type="binding site" evidence="6">
    <location>
        <position position="537"/>
    </location>
    <ligand>
        <name>FAD</name>
        <dbReference type="ChEBI" id="CHEBI:57692"/>
    </ligand>
</feature>
<protein>
    <recommendedName>
        <fullName evidence="7">FAD-binding FR-type domain-containing protein</fullName>
    </recommendedName>
</protein>
<dbReference type="InterPro" id="IPR046373">
    <property type="entry name" value="Acyl-CoA_Oxase/DH_mid-dom_sf"/>
</dbReference>
<comment type="caution">
    <text evidence="8">The sequence shown here is derived from an EMBL/GenBank/DDBJ whole genome shotgun (WGS) entry which is preliminary data.</text>
</comment>
<dbReference type="EMBL" id="JARKIK010000057">
    <property type="protein sequence ID" value="KAK8732377.1"/>
    <property type="molecule type" value="Genomic_DNA"/>
</dbReference>
<feature type="binding site" evidence="6">
    <location>
        <position position="578"/>
    </location>
    <ligand>
        <name>FAD</name>
        <dbReference type="ChEBI" id="CHEBI:57692"/>
    </ligand>
</feature>
<evidence type="ECO:0000313" key="8">
    <source>
        <dbReference type="EMBL" id="KAK8732377.1"/>
    </source>
</evidence>
<dbReference type="InterPro" id="IPR036250">
    <property type="entry name" value="AcylCo_DH-like_C"/>
</dbReference>
<dbReference type="SUPFAM" id="SSF52343">
    <property type="entry name" value="Ferredoxin reductase-like, C-terminal NADP-linked domain"/>
    <property type="match status" value="1"/>
</dbReference>
<dbReference type="GO" id="GO:0016627">
    <property type="term" value="F:oxidoreductase activity, acting on the CH-CH group of donors"/>
    <property type="evidence" value="ECO:0007669"/>
    <property type="project" value="InterPro"/>
</dbReference>
<dbReference type="Gene3D" id="3.40.50.80">
    <property type="entry name" value="Nucleotide-binding domain of ferredoxin-NADP reductase (FNR) module"/>
    <property type="match status" value="1"/>
</dbReference>
<dbReference type="CDD" id="cd06183">
    <property type="entry name" value="cyt_b5_reduct_like"/>
    <property type="match status" value="1"/>
</dbReference>
<name>A0AAW0WJR5_CHEQU</name>
<gene>
    <name evidence="8" type="ORF">OTU49_007064</name>
</gene>
<evidence type="ECO:0000256" key="4">
    <source>
        <dbReference type="ARBA" id="ARBA00022827"/>
    </source>
</evidence>
<dbReference type="InterPro" id="IPR009100">
    <property type="entry name" value="AcylCoA_DH/oxidase_NM_dom_sf"/>
</dbReference>
<evidence type="ECO:0000256" key="2">
    <source>
        <dbReference type="ARBA" id="ARBA00009347"/>
    </source>
</evidence>
<organism evidence="8 9">
    <name type="scientific">Cherax quadricarinatus</name>
    <name type="common">Australian red claw crayfish</name>
    <dbReference type="NCBI Taxonomy" id="27406"/>
    <lineage>
        <taxon>Eukaryota</taxon>
        <taxon>Metazoa</taxon>
        <taxon>Ecdysozoa</taxon>
        <taxon>Arthropoda</taxon>
        <taxon>Crustacea</taxon>
        <taxon>Multicrustacea</taxon>
        <taxon>Malacostraca</taxon>
        <taxon>Eumalacostraca</taxon>
        <taxon>Eucarida</taxon>
        <taxon>Decapoda</taxon>
        <taxon>Pleocyemata</taxon>
        <taxon>Astacidea</taxon>
        <taxon>Parastacoidea</taxon>
        <taxon>Parastacidae</taxon>
        <taxon>Cherax</taxon>
    </lineage>
</organism>
<dbReference type="Proteomes" id="UP001445076">
    <property type="component" value="Unassembled WGS sequence"/>
</dbReference>
<sequence length="720" mass="80897">MAKKKMWGGREFWGFGSEHDPDWILTEKQKKIQADLIEVCRVKIRPQAIICDRKYEFPRESLNALAEIGLLGLLVPEELGGLGENHVCCSMVCETLARYGCPSTAMVYTMHIGAVANLLFRHHNSRRIKELLSRLDKDKLVGTLSYSDPVTGGHFWFPMSSKVQYVDKETIQLLKFGSWCTSAGNADWYVVQTISPDYGGDYSNLSCFLIYKDEVRANTDDWQALGMHGNMSGPLVIEGKFNLDRMIGPPGDGRMDYFGDCTADTNSSRAFTFMMCQALDTNTNNNDWSLYTDLKFQARAQLFHWLFQTKFIAAKNVSTVSDTMLHACGGTGYKIELGLERLLRDAKAGWVMGPSNEVIRQIVGKFVLLGPESIDFWDQHPNERMIHHELQKMNLSEKKKLVKALLEDVQAEERGAEAKHPFQETDFENPFNTCPPAVNDQVIKTNDGVNHAPALKPDQWVPLTLQSNKLVSEKMGAFVFSLPNKTDHSGCLPGQYVAAKVTVQGKEHLRYFSPVSCPDDFGHIDLVLRFETQGVMSCYFKTLRPGDKVDFQGPCGGFEYEANQLDELTLLASGGGVTPAVQLIRSILTNNQDKTKITLLYFSENYNEILFREELDQYAESEKRLRLVYTLGEAPENWDGEEGFIDTHMIARHIAKPNGIRHKIVMCGGPSMSMSCLHSLRSLGFPSSCIFIYGQCGSELVKAVYGKNVQLATHRCDNVV</sequence>
<dbReference type="GO" id="GO:0050660">
    <property type="term" value="F:flavin adenine dinucleotide binding"/>
    <property type="evidence" value="ECO:0007669"/>
    <property type="project" value="InterPro"/>
</dbReference>
<dbReference type="Pfam" id="PF00175">
    <property type="entry name" value="NAD_binding_1"/>
    <property type="match status" value="1"/>
</dbReference>
<reference evidence="8 9" key="1">
    <citation type="journal article" date="2024" name="BMC Genomics">
        <title>Genome assembly of redclaw crayfish (Cherax quadricarinatus) provides insights into its immune adaptation and hypoxia tolerance.</title>
        <authorList>
            <person name="Liu Z."/>
            <person name="Zheng J."/>
            <person name="Li H."/>
            <person name="Fang K."/>
            <person name="Wang S."/>
            <person name="He J."/>
            <person name="Zhou D."/>
            <person name="Weng S."/>
            <person name="Chi M."/>
            <person name="Gu Z."/>
            <person name="He J."/>
            <person name="Li F."/>
            <person name="Wang M."/>
        </authorList>
    </citation>
    <scope>NUCLEOTIDE SEQUENCE [LARGE SCALE GENOMIC DNA]</scope>
    <source>
        <strain evidence="8">ZL_2023a</strain>
    </source>
</reference>
<evidence type="ECO:0000256" key="3">
    <source>
        <dbReference type="ARBA" id="ARBA00022630"/>
    </source>
</evidence>
<evidence type="ECO:0000259" key="7">
    <source>
        <dbReference type="PROSITE" id="PS51384"/>
    </source>
</evidence>
<dbReference type="InterPro" id="IPR039261">
    <property type="entry name" value="FNR_nucleotide-bd"/>
</dbReference>
<dbReference type="Gene3D" id="2.40.30.10">
    <property type="entry name" value="Translation factors"/>
    <property type="match status" value="1"/>
</dbReference>